<keyword evidence="3" id="KW-1185">Reference proteome</keyword>
<dbReference type="EMBL" id="FOSB01000003">
    <property type="protein sequence ID" value="SFJ70405.1"/>
    <property type="molecule type" value="Genomic_DNA"/>
</dbReference>
<evidence type="ECO:0000256" key="1">
    <source>
        <dbReference type="SAM" id="SignalP"/>
    </source>
</evidence>
<dbReference type="Proteomes" id="UP000183557">
    <property type="component" value="Unassembled WGS sequence"/>
</dbReference>
<evidence type="ECO:0008006" key="4">
    <source>
        <dbReference type="Google" id="ProtNLM"/>
    </source>
</evidence>
<reference evidence="3" key="1">
    <citation type="submission" date="2016-10" db="EMBL/GenBank/DDBJ databases">
        <authorList>
            <person name="Varghese N."/>
            <person name="Submissions S."/>
        </authorList>
    </citation>
    <scope>NUCLEOTIDE SEQUENCE [LARGE SCALE GENOMIC DNA]</scope>
    <source>
        <strain evidence="3">CGMCC 1.3704</strain>
    </source>
</reference>
<gene>
    <name evidence="2" type="ORF">SAMN04487936_103396</name>
</gene>
<feature type="signal peptide" evidence="1">
    <location>
        <begin position="1"/>
        <end position="26"/>
    </location>
</feature>
<protein>
    <recommendedName>
        <fullName evidence="4">Secreted protein</fullName>
    </recommendedName>
</protein>
<dbReference type="AlphaFoldDB" id="A0A1I3THN2"/>
<sequence length="161" mass="18730">MDKSKIILSLLFATFFLTIIPTTVMAGSKSDTNYYSDIGYVGDTPHQWEIDVTFTDIYSDEGSYNMVTARYASAEMRYYTPTTRDQFWDSVNYTNGSKDKKIAPWDDWYDVDSNDTRKKVNHYDRGTDSTYKSVYHLDFILGQYGADDATDTYIYPVTLYW</sequence>
<proteinExistence type="predicted"/>
<accession>A0A1I3THN2</accession>
<evidence type="ECO:0000313" key="3">
    <source>
        <dbReference type="Proteomes" id="UP000183557"/>
    </source>
</evidence>
<organism evidence="2 3">
    <name type="scientific">Halobacillus dabanensis</name>
    <dbReference type="NCBI Taxonomy" id="240302"/>
    <lineage>
        <taxon>Bacteria</taxon>
        <taxon>Bacillati</taxon>
        <taxon>Bacillota</taxon>
        <taxon>Bacilli</taxon>
        <taxon>Bacillales</taxon>
        <taxon>Bacillaceae</taxon>
        <taxon>Halobacillus</taxon>
    </lineage>
</organism>
<keyword evidence="1" id="KW-0732">Signal</keyword>
<name>A0A1I3THN2_HALDA</name>
<evidence type="ECO:0000313" key="2">
    <source>
        <dbReference type="EMBL" id="SFJ70405.1"/>
    </source>
</evidence>
<feature type="chain" id="PRO_5010235114" description="Secreted protein" evidence="1">
    <location>
        <begin position="27"/>
        <end position="161"/>
    </location>
</feature>